<keyword evidence="4" id="KW-0503">Monooxygenase</keyword>
<organism evidence="6 7">
    <name type="scientific">Helicobacter macacae MIT 99-5501</name>
    <dbReference type="NCBI Taxonomy" id="1357400"/>
    <lineage>
        <taxon>Bacteria</taxon>
        <taxon>Pseudomonadati</taxon>
        <taxon>Campylobacterota</taxon>
        <taxon>Epsilonproteobacteria</taxon>
        <taxon>Campylobacterales</taxon>
        <taxon>Helicobacteraceae</taxon>
        <taxon>Helicobacter</taxon>
    </lineage>
</organism>
<dbReference type="PANTHER" id="PTHR42847:SF4">
    <property type="entry name" value="ALKANESULFONATE MONOOXYGENASE-RELATED"/>
    <property type="match status" value="1"/>
</dbReference>
<dbReference type="HOGENOM" id="CLU_027853_1_2_7"/>
<dbReference type="SUPFAM" id="SSF51679">
    <property type="entry name" value="Bacterial luciferase-like"/>
    <property type="match status" value="1"/>
</dbReference>
<dbReference type="InterPro" id="IPR011251">
    <property type="entry name" value="Luciferase-like_dom"/>
</dbReference>
<keyword evidence="7" id="KW-1185">Reference proteome</keyword>
<protein>
    <recommendedName>
        <fullName evidence="5">Luciferase-like domain-containing protein</fullName>
    </recommendedName>
</protein>
<evidence type="ECO:0000256" key="4">
    <source>
        <dbReference type="ARBA" id="ARBA00023033"/>
    </source>
</evidence>
<dbReference type="PATRIC" id="fig|1357400.3.peg.420"/>
<dbReference type="InterPro" id="IPR050172">
    <property type="entry name" value="SsuD_RutA_monooxygenase"/>
</dbReference>
<name>V8CCA2_9HELI</name>
<dbReference type="GO" id="GO:0046306">
    <property type="term" value="P:alkanesulfonate catabolic process"/>
    <property type="evidence" value="ECO:0007669"/>
    <property type="project" value="TreeGrafter"/>
</dbReference>
<dbReference type="STRING" id="1357400.HMPREF2086_00304"/>
<dbReference type="Pfam" id="PF00296">
    <property type="entry name" value="Bac_luciferase"/>
    <property type="match status" value="1"/>
</dbReference>
<reference evidence="6 7" key="1">
    <citation type="journal article" date="2014" name="Genome Announc.">
        <title>Draft genome sequences of six enterohepatic helicobacter species isolated from humans and one from rhesus macaques.</title>
        <authorList>
            <person name="Shen Z."/>
            <person name="Sheh A."/>
            <person name="Young S.K."/>
            <person name="Abouelliel A."/>
            <person name="Ward D.V."/>
            <person name="Earl A.M."/>
            <person name="Fox J.G."/>
        </authorList>
    </citation>
    <scope>NUCLEOTIDE SEQUENCE [LARGE SCALE GENOMIC DNA]</scope>
    <source>
        <strain evidence="6 7">MIT 99-5501</strain>
    </source>
</reference>
<evidence type="ECO:0000256" key="1">
    <source>
        <dbReference type="ARBA" id="ARBA00022630"/>
    </source>
</evidence>
<dbReference type="Proteomes" id="UP000018731">
    <property type="component" value="Unassembled WGS sequence"/>
</dbReference>
<evidence type="ECO:0000259" key="5">
    <source>
        <dbReference type="Pfam" id="PF00296"/>
    </source>
</evidence>
<sequence>MKMKFGYWTPVWGSWLRNVDDDTTKCSWEYIKDLALNAEELGYVLTLVPELYLNDIKGEKAPVLDAWAIANGLAAITKKIEVLAALRPQYHQVALTAKQIATIAQISGNRFSVNMVSAWWEEEARQYGINFDGHDDRYALVKEYTDVLRGFWSETPFTHKGKYYNFENSYNEPKPTKMPLVYAGGESDVGRATIAQFADRYLMHGGTVEEVWEKINDMKERRAKAGKPPFSAFGMATYIIVRDTEKEAQDELKRITTIKNYEDYASSYSDFTGNSQLDLEITKQEYSVSNRGLRSNLIGTPEQVAEKIREYHKAGLNLLIVQCANVREELEMIAKKVFPLV</sequence>
<comment type="caution">
    <text evidence="6">The sequence shown here is derived from an EMBL/GenBank/DDBJ whole genome shotgun (WGS) entry which is preliminary data.</text>
</comment>
<dbReference type="Gene3D" id="3.20.20.30">
    <property type="entry name" value="Luciferase-like domain"/>
    <property type="match status" value="1"/>
</dbReference>
<dbReference type="eggNOG" id="COG2141">
    <property type="taxonomic scope" value="Bacteria"/>
</dbReference>
<dbReference type="InterPro" id="IPR036661">
    <property type="entry name" value="Luciferase-like_sf"/>
</dbReference>
<dbReference type="AlphaFoldDB" id="V8CCA2"/>
<keyword evidence="1" id="KW-0285">Flavoprotein</keyword>
<dbReference type="RefSeq" id="WP_023926971.1">
    <property type="nucleotide sequence ID" value="NZ_KI669454.1"/>
</dbReference>
<dbReference type="GO" id="GO:0008726">
    <property type="term" value="F:alkanesulfonate monooxygenase activity"/>
    <property type="evidence" value="ECO:0007669"/>
    <property type="project" value="TreeGrafter"/>
</dbReference>
<proteinExistence type="predicted"/>
<evidence type="ECO:0000313" key="6">
    <source>
        <dbReference type="EMBL" id="ETD24969.1"/>
    </source>
</evidence>
<dbReference type="PANTHER" id="PTHR42847">
    <property type="entry name" value="ALKANESULFONATE MONOOXYGENASE"/>
    <property type="match status" value="1"/>
</dbReference>
<feature type="domain" description="Luciferase-like" evidence="5">
    <location>
        <begin position="20"/>
        <end position="316"/>
    </location>
</feature>
<dbReference type="EMBL" id="AZJI01000001">
    <property type="protein sequence ID" value="ETD24969.1"/>
    <property type="molecule type" value="Genomic_DNA"/>
</dbReference>
<evidence type="ECO:0000313" key="7">
    <source>
        <dbReference type="Proteomes" id="UP000018731"/>
    </source>
</evidence>
<gene>
    <name evidence="6" type="ORF">HMPREF2086_00304</name>
</gene>
<keyword evidence="3" id="KW-0560">Oxidoreductase</keyword>
<evidence type="ECO:0000256" key="2">
    <source>
        <dbReference type="ARBA" id="ARBA00022643"/>
    </source>
</evidence>
<accession>V8CCA2</accession>
<evidence type="ECO:0000256" key="3">
    <source>
        <dbReference type="ARBA" id="ARBA00023002"/>
    </source>
</evidence>
<keyword evidence="2" id="KW-0288">FMN</keyword>
<dbReference type="CDD" id="cd01094">
    <property type="entry name" value="Alkanesulfonate_monoxygenase"/>
    <property type="match status" value="1"/>
</dbReference>